<protein>
    <submittedName>
        <fullName evidence="2">Uncharacterized protein</fullName>
    </submittedName>
</protein>
<accession>K4K8N8</accession>
<dbReference type="KEGG" id="vg:13853681"/>
<reference evidence="2 3" key="1">
    <citation type="submission" date="2012-08" db="EMBL/GenBank/DDBJ databases">
        <title>Abalone herpesvirus genome reveals unexpected ancestry.</title>
        <authorList>
            <person name="Savin K.W."/>
            <person name="Fegan M."/>
            <person name="Powney R."/>
            <person name="Savage D."/>
            <person name="Wong F."/>
            <person name="Sawbridge T."/>
            <person name="Helsham J."/>
            <person name="Vardy M."/>
            <person name="Cogan N."/>
            <person name="Mohammad I."/>
            <person name="Cocks B.G."/>
            <person name="Warner S."/>
        </authorList>
    </citation>
    <scope>NUCLEOTIDE SEQUENCE [LARGE SCALE GENOMIC DNA]</scope>
    <source>
        <strain evidence="3">Isolate Abalone/Australia/Victoria/2009</strain>
        <strain evidence="2">Victoria</strain>
    </source>
</reference>
<dbReference type="GeneID" id="13853736"/>
<keyword evidence="3" id="KW-1185">Reference proteome</keyword>
<sequence>MLGRVCLSLSLVDILSELTLCGEGSLSLDDILSELTLCGEGCLLVGRYFKRTDVMRGKRFLVGRLKLEVTRERIASFLVNKHRSKKHLVYRLSCFCFCLASELEFDDVGKEGRKGSLSENVACRGNKVLCVLTIYNLTLGVLIFHFCGDFSEIEGENKKCDDDNRQKN</sequence>
<dbReference type="RefSeq" id="YP_006908712.1">
    <property type="nucleotide sequence ID" value="NC_018874.1"/>
</dbReference>
<organism evidence="2 3">
    <name type="scientific">Abalone herpesvirus (isolate Abalone/Australia/Victoria/2009)</name>
    <name type="common">AbHV</name>
    <dbReference type="NCBI Taxonomy" id="1241371"/>
    <lineage>
        <taxon>Viruses</taxon>
        <taxon>Duplodnaviria</taxon>
        <taxon>Heunggongvirae</taxon>
        <taxon>Peploviricota</taxon>
        <taxon>Herviviricetes</taxon>
        <taxon>Herpesvirales</taxon>
        <taxon>Malacoherpesviridae</taxon>
        <taxon>Aurivirus</taxon>
        <taxon>Aurivirus haliotidmalaco1</taxon>
    </lineage>
</organism>
<evidence type="ECO:0000313" key="2">
    <source>
        <dbReference type="EMBL" id="AFU90127.1"/>
    </source>
</evidence>
<dbReference type="EMBL" id="JX453331">
    <property type="protein sequence ID" value="AFU90127.1"/>
    <property type="molecule type" value="Genomic_DNA"/>
</dbReference>
<evidence type="ECO:0000313" key="1">
    <source>
        <dbReference type="EMBL" id="AFU90072.1"/>
    </source>
</evidence>
<dbReference type="RefSeq" id="YP_006908767.1">
    <property type="nucleotide sequence ID" value="NC_018874.1"/>
</dbReference>
<evidence type="ECO:0000313" key="3">
    <source>
        <dbReference type="Proteomes" id="UP000029777"/>
    </source>
</evidence>
<dbReference type="EMBL" id="JX453331">
    <property type="protein sequence ID" value="AFU90072.1"/>
    <property type="molecule type" value="Genomic_DNA"/>
</dbReference>
<dbReference type="Proteomes" id="UP000029777">
    <property type="component" value="Segment"/>
</dbReference>
<dbReference type="KEGG" id="vg:13853736"/>
<dbReference type="GeneID" id="13853681"/>
<gene>
    <name evidence="1" type="ORF">AbHV_ORF60</name>
    <name evidence="2" type="ORF">AbHV_ORF60_2</name>
</gene>
<proteinExistence type="predicted"/>
<name>K4K8N8_ABHV</name>
<organismHost>
    <name type="scientific">Haliotidae</name>
    <name type="common">abalones</name>
    <dbReference type="NCBI Taxonomy" id="6451"/>
</organismHost>